<feature type="compositionally biased region" description="Basic and acidic residues" evidence="1">
    <location>
        <begin position="146"/>
        <end position="167"/>
    </location>
</feature>
<gene>
    <name evidence="2" type="ORF">M421DRAFT_303380</name>
</gene>
<accession>A0A6A5R9D3</accession>
<dbReference type="RefSeq" id="XP_033444113.1">
    <property type="nucleotide sequence ID" value="XM_033589131.1"/>
</dbReference>
<keyword evidence="3" id="KW-1185">Reference proteome</keyword>
<dbReference type="OrthoDB" id="10526622at2759"/>
<name>A0A6A5R9D3_9PLEO</name>
<sequence>MCTEIYARFFACPHSHLLKWTYCSLIASNTPAAARACQKYRRKVRGCVSGRARECAECTMDRKIAEDFGDAVLASVRQCVGQKPDTKRRRFWQRVDRKGGEEVPFFSPMPVDIEVWSAVQIAPAILPNEREVISQWKRTHKRARSRHDSASLHSREHPRSDITPEEQRRGTWTWLRSSFGRRG</sequence>
<evidence type="ECO:0000313" key="3">
    <source>
        <dbReference type="Proteomes" id="UP000800082"/>
    </source>
</evidence>
<dbReference type="EMBL" id="ML979000">
    <property type="protein sequence ID" value="KAF1923860.1"/>
    <property type="molecule type" value="Genomic_DNA"/>
</dbReference>
<evidence type="ECO:0000313" key="2">
    <source>
        <dbReference type="EMBL" id="KAF1923860.1"/>
    </source>
</evidence>
<dbReference type="AlphaFoldDB" id="A0A6A5R9D3"/>
<reference evidence="2" key="1">
    <citation type="journal article" date="2020" name="Stud. Mycol.">
        <title>101 Dothideomycetes genomes: a test case for predicting lifestyles and emergence of pathogens.</title>
        <authorList>
            <person name="Haridas S."/>
            <person name="Albert R."/>
            <person name="Binder M."/>
            <person name="Bloem J."/>
            <person name="Labutti K."/>
            <person name="Salamov A."/>
            <person name="Andreopoulos B."/>
            <person name="Baker S."/>
            <person name="Barry K."/>
            <person name="Bills G."/>
            <person name="Bluhm B."/>
            <person name="Cannon C."/>
            <person name="Castanera R."/>
            <person name="Culley D."/>
            <person name="Daum C."/>
            <person name="Ezra D."/>
            <person name="Gonzalez J."/>
            <person name="Henrissat B."/>
            <person name="Kuo A."/>
            <person name="Liang C."/>
            <person name="Lipzen A."/>
            <person name="Lutzoni F."/>
            <person name="Magnuson J."/>
            <person name="Mondo S."/>
            <person name="Nolan M."/>
            <person name="Ohm R."/>
            <person name="Pangilinan J."/>
            <person name="Park H.-J."/>
            <person name="Ramirez L."/>
            <person name="Alfaro M."/>
            <person name="Sun H."/>
            <person name="Tritt A."/>
            <person name="Yoshinaga Y."/>
            <person name="Zwiers L.-H."/>
            <person name="Turgeon B."/>
            <person name="Goodwin S."/>
            <person name="Spatafora J."/>
            <person name="Crous P."/>
            <person name="Grigoriev I."/>
        </authorList>
    </citation>
    <scope>NUCLEOTIDE SEQUENCE</scope>
    <source>
        <strain evidence="2">CBS 183.55</strain>
    </source>
</reference>
<proteinExistence type="predicted"/>
<protein>
    <submittedName>
        <fullName evidence="2">Uncharacterized protein</fullName>
    </submittedName>
</protein>
<feature type="region of interest" description="Disordered" evidence="1">
    <location>
        <begin position="138"/>
        <end position="167"/>
    </location>
</feature>
<evidence type="ECO:0000256" key="1">
    <source>
        <dbReference type="SAM" id="MobiDB-lite"/>
    </source>
</evidence>
<dbReference type="Proteomes" id="UP000800082">
    <property type="component" value="Unassembled WGS sequence"/>
</dbReference>
<dbReference type="GeneID" id="54346778"/>
<organism evidence="2 3">
    <name type="scientific">Didymella exigua CBS 183.55</name>
    <dbReference type="NCBI Taxonomy" id="1150837"/>
    <lineage>
        <taxon>Eukaryota</taxon>
        <taxon>Fungi</taxon>
        <taxon>Dikarya</taxon>
        <taxon>Ascomycota</taxon>
        <taxon>Pezizomycotina</taxon>
        <taxon>Dothideomycetes</taxon>
        <taxon>Pleosporomycetidae</taxon>
        <taxon>Pleosporales</taxon>
        <taxon>Pleosporineae</taxon>
        <taxon>Didymellaceae</taxon>
        <taxon>Didymella</taxon>
    </lineage>
</organism>